<accession>A0A511J9N7</accession>
<organism evidence="1 2">
    <name type="scientific">Cellulomonas composti</name>
    <dbReference type="NCBI Taxonomy" id="266130"/>
    <lineage>
        <taxon>Bacteria</taxon>
        <taxon>Bacillati</taxon>
        <taxon>Actinomycetota</taxon>
        <taxon>Actinomycetes</taxon>
        <taxon>Micrococcales</taxon>
        <taxon>Cellulomonadaceae</taxon>
        <taxon>Cellulomonas</taxon>
    </lineage>
</organism>
<gene>
    <name evidence="1" type="ORF">CCO02nite_13580</name>
</gene>
<evidence type="ECO:0000313" key="2">
    <source>
        <dbReference type="Proteomes" id="UP000321720"/>
    </source>
</evidence>
<sequence length="61" mass="6823">MGSTTTEHRLGPIYRALSELDHDMAMRLKSLVSDFETLDVERIASALDVDPFALMLEAADR</sequence>
<keyword evidence="2" id="KW-1185">Reference proteome</keyword>
<name>A0A511J9N7_9CELL</name>
<dbReference type="AlphaFoldDB" id="A0A511J9N7"/>
<dbReference type="Proteomes" id="UP000321720">
    <property type="component" value="Unassembled WGS sequence"/>
</dbReference>
<dbReference type="RefSeq" id="WP_146842386.1">
    <property type="nucleotide sequence ID" value="NZ_BJWG01000005.1"/>
</dbReference>
<evidence type="ECO:0000313" key="1">
    <source>
        <dbReference type="EMBL" id="GEL94700.1"/>
    </source>
</evidence>
<protein>
    <submittedName>
        <fullName evidence="1">Uncharacterized protein</fullName>
    </submittedName>
</protein>
<dbReference type="EMBL" id="BJWG01000005">
    <property type="protein sequence ID" value="GEL94700.1"/>
    <property type="molecule type" value="Genomic_DNA"/>
</dbReference>
<comment type="caution">
    <text evidence="1">The sequence shown here is derived from an EMBL/GenBank/DDBJ whole genome shotgun (WGS) entry which is preliminary data.</text>
</comment>
<proteinExistence type="predicted"/>
<reference evidence="1 2" key="1">
    <citation type="submission" date="2019-07" db="EMBL/GenBank/DDBJ databases">
        <title>Whole genome shotgun sequence of Cellulomonas composti NBRC 100758.</title>
        <authorList>
            <person name="Hosoyama A."/>
            <person name="Uohara A."/>
            <person name="Ohji S."/>
            <person name="Ichikawa N."/>
        </authorList>
    </citation>
    <scope>NUCLEOTIDE SEQUENCE [LARGE SCALE GENOMIC DNA]</scope>
    <source>
        <strain evidence="1 2">NBRC 100758</strain>
    </source>
</reference>